<dbReference type="STRING" id="1237149.C900_00063"/>
<keyword evidence="1" id="KW-0812">Transmembrane</keyword>
<proteinExistence type="predicted"/>
<keyword evidence="2" id="KW-1185">Reference proteome</keyword>
<dbReference type="InterPro" id="IPR025293">
    <property type="entry name" value="YfiR/HmsC-like"/>
</dbReference>
<name>L8K1T5_9BACT</name>
<dbReference type="Proteomes" id="UP000011135">
    <property type="component" value="Unassembled WGS sequence"/>
</dbReference>
<dbReference type="AlphaFoldDB" id="L8K1T5"/>
<organism evidence="1 2">
    <name type="scientific">Fulvivirga imtechensis AK7</name>
    <dbReference type="NCBI Taxonomy" id="1237149"/>
    <lineage>
        <taxon>Bacteria</taxon>
        <taxon>Pseudomonadati</taxon>
        <taxon>Bacteroidota</taxon>
        <taxon>Cytophagia</taxon>
        <taxon>Cytophagales</taxon>
        <taxon>Fulvivirgaceae</taxon>
        <taxon>Fulvivirga</taxon>
    </lineage>
</organism>
<evidence type="ECO:0000313" key="2">
    <source>
        <dbReference type="Proteomes" id="UP000011135"/>
    </source>
</evidence>
<protein>
    <submittedName>
        <fullName evidence="1">Putative transmembrane protein</fullName>
    </submittedName>
</protein>
<keyword evidence="1" id="KW-0472">Membrane</keyword>
<gene>
    <name evidence="1" type="ORF">C900_00063</name>
</gene>
<accession>L8K1T5</accession>
<reference evidence="1 2" key="1">
    <citation type="submission" date="2012-12" db="EMBL/GenBank/DDBJ databases">
        <title>Genome assembly of Fulvivirga imtechensis AK7.</title>
        <authorList>
            <person name="Nupur N."/>
            <person name="Khatri I."/>
            <person name="Kumar R."/>
            <person name="Subramanian S."/>
            <person name="Pinnaka A."/>
        </authorList>
    </citation>
    <scope>NUCLEOTIDE SEQUENCE [LARGE SCALE GENOMIC DNA]</scope>
    <source>
        <strain evidence="1 2">AK7</strain>
    </source>
</reference>
<dbReference type="EMBL" id="AMZN01000001">
    <property type="protein sequence ID" value="ELR73899.1"/>
    <property type="molecule type" value="Genomic_DNA"/>
</dbReference>
<sequence length="167" mass="18856">MLVLCMIFSGSASLAQIGENRLKSVWMEKFSRFIEWPDTDTSEYFVIAILGNGEINHALEDLYSERTIKGRPVRIKVIENAHDLNGCNILFVNSDHDGKLDEIVRIVRSKPILTIGDTDGFAKRGLMINFFIEKNKIRFEFNVSAAKSSGLSVDFRLLEVAKIIKSS</sequence>
<evidence type="ECO:0000313" key="1">
    <source>
        <dbReference type="EMBL" id="ELR73899.1"/>
    </source>
</evidence>
<dbReference type="eggNOG" id="ENOG5030KNC">
    <property type="taxonomic scope" value="Bacteria"/>
</dbReference>
<comment type="caution">
    <text evidence="1">The sequence shown here is derived from an EMBL/GenBank/DDBJ whole genome shotgun (WGS) entry which is preliminary data.</text>
</comment>
<dbReference type="Pfam" id="PF13689">
    <property type="entry name" value="DUF4154"/>
    <property type="match status" value="1"/>
</dbReference>